<reference evidence="7 8" key="1">
    <citation type="submission" date="2022-09" db="EMBL/GenBank/DDBJ databases">
        <authorList>
            <person name="Han X.L."/>
            <person name="Wang Q."/>
            <person name="Lu T."/>
        </authorList>
    </citation>
    <scope>NUCLEOTIDE SEQUENCE [LARGE SCALE GENOMIC DNA]</scope>
    <source>
        <strain evidence="7 8">WQ 127069</strain>
    </source>
</reference>
<evidence type="ECO:0000256" key="6">
    <source>
        <dbReference type="SAM" id="Phobius"/>
    </source>
</evidence>
<dbReference type="PANTHER" id="PTHR33931">
    <property type="entry name" value="HOLIN-LIKE PROTEIN CIDA-RELATED"/>
    <property type="match status" value="1"/>
</dbReference>
<evidence type="ECO:0000313" key="7">
    <source>
        <dbReference type="EMBL" id="MCU6798058.1"/>
    </source>
</evidence>
<sequence length="117" mass="13055">MLGFSILIGYYVLGWVIQTGLQVPIPANVIGLILFTLSLFFKIIKLEWVEEAGEFLIKHMLLFFIPFVVGTMVFFPYIGANAVQLLVSLFVSTIGVLMITGWSVKLLKGKEKSNESP</sequence>
<accession>A0ABT2UTQ8</accession>
<keyword evidence="2" id="KW-1003">Cell membrane</keyword>
<dbReference type="Proteomes" id="UP001652445">
    <property type="component" value="Unassembled WGS sequence"/>
</dbReference>
<evidence type="ECO:0000256" key="1">
    <source>
        <dbReference type="ARBA" id="ARBA00004651"/>
    </source>
</evidence>
<feature type="transmembrane region" description="Helical" evidence="6">
    <location>
        <begin position="24"/>
        <end position="44"/>
    </location>
</feature>
<dbReference type="Pfam" id="PF03788">
    <property type="entry name" value="LrgA"/>
    <property type="match status" value="1"/>
</dbReference>
<keyword evidence="8" id="KW-1185">Reference proteome</keyword>
<evidence type="ECO:0000256" key="5">
    <source>
        <dbReference type="ARBA" id="ARBA00023136"/>
    </source>
</evidence>
<evidence type="ECO:0000256" key="3">
    <source>
        <dbReference type="ARBA" id="ARBA00022692"/>
    </source>
</evidence>
<evidence type="ECO:0000313" key="8">
    <source>
        <dbReference type="Proteomes" id="UP001652445"/>
    </source>
</evidence>
<keyword evidence="3 6" id="KW-0812">Transmembrane</keyword>
<dbReference type="EMBL" id="JAOQIO010000124">
    <property type="protein sequence ID" value="MCU6798058.1"/>
    <property type="molecule type" value="Genomic_DNA"/>
</dbReference>
<name>A0ABT2UTQ8_9BACL</name>
<protein>
    <submittedName>
        <fullName evidence="7">CidA/LrgA family protein</fullName>
    </submittedName>
</protein>
<comment type="subcellular location">
    <subcellularLocation>
        <location evidence="1">Cell membrane</location>
        <topology evidence="1">Multi-pass membrane protein</topology>
    </subcellularLocation>
</comment>
<organism evidence="7 8">
    <name type="scientific">Paenibacillus baimaensis</name>
    <dbReference type="NCBI Taxonomy" id="2982185"/>
    <lineage>
        <taxon>Bacteria</taxon>
        <taxon>Bacillati</taxon>
        <taxon>Bacillota</taxon>
        <taxon>Bacilli</taxon>
        <taxon>Bacillales</taxon>
        <taxon>Paenibacillaceae</taxon>
        <taxon>Paenibacillus</taxon>
    </lineage>
</organism>
<keyword evidence="4 6" id="KW-1133">Transmembrane helix</keyword>
<comment type="caution">
    <text evidence="7">The sequence shown here is derived from an EMBL/GenBank/DDBJ whole genome shotgun (WGS) entry which is preliminary data.</text>
</comment>
<gene>
    <name evidence="7" type="ORF">OB236_38625</name>
</gene>
<evidence type="ECO:0000256" key="4">
    <source>
        <dbReference type="ARBA" id="ARBA00022989"/>
    </source>
</evidence>
<dbReference type="RefSeq" id="WP_262688737.1">
    <property type="nucleotide sequence ID" value="NZ_JAOQIO010000124.1"/>
</dbReference>
<dbReference type="PANTHER" id="PTHR33931:SF2">
    <property type="entry name" value="HOLIN-LIKE PROTEIN CIDA"/>
    <property type="match status" value="1"/>
</dbReference>
<feature type="transmembrane region" description="Helical" evidence="6">
    <location>
        <begin position="56"/>
        <end position="79"/>
    </location>
</feature>
<evidence type="ECO:0000256" key="2">
    <source>
        <dbReference type="ARBA" id="ARBA00022475"/>
    </source>
</evidence>
<feature type="transmembrane region" description="Helical" evidence="6">
    <location>
        <begin position="85"/>
        <end position="104"/>
    </location>
</feature>
<dbReference type="InterPro" id="IPR005538">
    <property type="entry name" value="LrgA/CidA"/>
</dbReference>
<keyword evidence="5 6" id="KW-0472">Membrane</keyword>
<proteinExistence type="predicted"/>